<organism evidence="1">
    <name type="scientific">Aegilops tauschii</name>
    <name type="common">Tausch's goatgrass</name>
    <name type="synonym">Aegilops squarrosa</name>
    <dbReference type="NCBI Taxonomy" id="37682"/>
    <lineage>
        <taxon>Eukaryota</taxon>
        <taxon>Viridiplantae</taxon>
        <taxon>Streptophyta</taxon>
        <taxon>Embryophyta</taxon>
        <taxon>Tracheophyta</taxon>
        <taxon>Spermatophyta</taxon>
        <taxon>Magnoliopsida</taxon>
        <taxon>Liliopsida</taxon>
        <taxon>Poales</taxon>
        <taxon>Poaceae</taxon>
        <taxon>BOP clade</taxon>
        <taxon>Pooideae</taxon>
        <taxon>Triticodae</taxon>
        <taxon>Triticeae</taxon>
        <taxon>Triticinae</taxon>
        <taxon>Aegilops</taxon>
    </lineage>
</organism>
<protein>
    <submittedName>
        <fullName evidence="1">Uncharacterized protein</fullName>
    </submittedName>
</protein>
<name>M8CEX6_AEGTA</name>
<sequence>MGKMIEKADVGSKELLNFGTNGLLEMVVWHCLSRLVIRWRPLCPSEDLSSLDCSLADRAGEESKGIPNTKPVKMTRTSTEWPRTSIAMARLLRKLSTKIIFMYQTTDKQFSAYLGASQLSACVDIGRVTLRLAKEGTPNSRLGHLHRQMLFSMATDFCVALELSTHITIIDTK</sequence>
<accession>M8CEX6</accession>
<evidence type="ECO:0000313" key="1">
    <source>
        <dbReference type="EnsemblPlants" id="EMT32989"/>
    </source>
</evidence>
<dbReference type="AlphaFoldDB" id="M8CEX6"/>
<proteinExistence type="predicted"/>
<dbReference type="ExpressionAtlas" id="M8CEX6">
    <property type="expression patterns" value="baseline"/>
</dbReference>
<dbReference type="EnsemblPlants" id="EMT32989">
    <property type="protein sequence ID" value="EMT32989"/>
    <property type="gene ID" value="F775_07722"/>
</dbReference>
<reference evidence="1" key="1">
    <citation type="submission" date="2015-06" db="UniProtKB">
        <authorList>
            <consortium name="EnsemblPlants"/>
        </authorList>
    </citation>
    <scope>IDENTIFICATION</scope>
</reference>